<dbReference type="SUPFAM" id="SSF53067">
    <property type="entry name" value="Actin-like ATPase domain"/>
    <property type="match status" value="2"/>
</dbReference>
<organism evidence="5 6">
    <name type="scientific">Aphanomyces euteiches</name>
    <dbReference type="NCBI Taxonomy" id="100861"/>
    <lineage>
        <taxon>Eukaryota</taxon>
        <taxon>Sar</taxon>
        <taxon>Stramenopiles</taxon>
        <taxon>Oomycota</taxon>
        <taxon>Saprolegniomycetes</taxon>
        <taxon>Saprolegniales</taxon>
        <taxon>Verrucalvaceae</taxon>
        <taxon>Aphanomyces</taxon>
    </lineage>
</organism>
<sequence length="490" mass="52208">MSAERYVVGLDVGTTAIKACVVSSSSEVIRHATVPIRLIPRRGNKDEVSVECILDAVQVALHKLDLSSLPPSSVAAIAICGQMHGIVWWSAKDIAAAASDYFCSIVSPSSSSDRPASSSWSSLITWQDGRCDRSFLDQRRACLGHCSPLSSGYGLASFSHVVENELPGVLSPFDTCGTIMDLVAFVLCGHTTHEQATIDLTNAFSWGGFDLSTQSWPTSVINALGIPQEVLPAAKAPGSVVGFVGGAASADFGLPVNVPVFVPMGDHQCSIHALLESQALSPLDTAMINIGTSAQLSLVVHDDVAISILSSSSRSVEVRPFLTNEKLVVAAALTGGNVFALFVEMCQAWRTALGDSAPLDKSDLYERAINSGMAKLDTTLQCQPTFAGERADNVDYGMLSNMMVDNWTLSDMSAAIARGIVENLVGLCPQEMQGEFTGRRLLGSGNALLQNALLQHYVAKRFDQMPTLCQTSDACVGAGMFVWRQLRQKC</sequence>
<protein>
    <recommendedName>
        <fullName evidence="4">Carbohydrate kinase FGGY N-terminal domain-containing protein</fullName>
    </recommendedName>
</protein>
<accession>A0A6G0XTY7</accession>
<dbReference type="InterPro" id="IPR043129">
    <property type="entry name" value="ATPase_NBD"/>
</dbReference>
<dbReference type="PANTHER" id="PTHR10196">
    <property type="entry name" value="SUGAR KINASE"/>
    <property type="match status" value="1"/>
</dbReference>
<dbReference type="PANTHER" id="PTHR10196:SF67">
    <property type="entry name" value="SEDOHEPTULOKINASE"/>
    <property type="match status" value="1"/>
</dbReference>
<dbReference type="GO" id="GO:0005829">
    <property type="term" value="C:cytosol"/>
    <property type="evidence" value="ECO:0007669"/>
    <property type="project" value="TreeGrafter"/>
</dbReference>
<comment type="caution">
    <text evidence="5">The sequence shown here is derived from an EMBL/GenBank/DDBJ whole genome shotgun (WGS) entry which is preliminary data.</text>
</comment>
<evidence type="ECO:0000313" key="5">
    <source>
        <dbReference type="EMBL" id="KAF0744107.1"/>
    </source>
</evidence>
<evidence type="ECO:0000256" key="1">
    <source>
        <dbReference type="ARBA" id="ARBA00009156"/>
    </source>
</evidence>
<dbReference type="Proteomes" id="UP000481153">
    <property type="component" value="Unassembled WGS sequence"/>
</dbReference>
<dbReference type="CDD" id="cd07777">
    <property type="entry name" value="ASKHA_NBD_FGGY_SHK"/>
    <property type="match status" value="1"/>
</dbReference>
<dbReference type="AlphaFoldDB" id="A0A6G0XTY7"/>
<dbReference type="Gene3D" id="3.30.420.40">
    <property type="match status" value="2"/>
</dbReference>
<keyword evidence="2" id="KW-0808">Transferase</keyword>
<name>A0A6G0XTY7_9STRA</name>
<evidence type="ECO:0000313" key="6">
    <source>
        <dbReference type="Proteomes" id="UP000481153"/>
    </source>
</evidence>
<dbReference type="InterPro" id="IPR018484">
    <property type="entry name" value="FGGY_N"/>
</dbReference>
<keyword evidence="3" id="KW-0418">Kinase</keyword>
<reference evidence="5 6" key="1">
    <citation type="submission" date="2019-07" db="EMBL/GenBank/DDBJ databases">
        <title>Genomics analysis of Aphanomyces spp. identifies a new class of oomycete effector associated with host adaptation.</title>
        <authorList>
            <person name="Gaulin E."/>
        </authorList>
    </citation>
    <scope>NUCLEOTIDE SEQUENCE [LARGE SCALE GENOMIC DNA]</scope>
    <source>
        <strain evidence="5 6">ATCC 201684</strain>
    </source>
</reference>
<keyword evidence="6" id="KW-1185">Reference proteome</keyword>
<evidence type="ECO:0000256" key="3">
    <source>
        <dbReference type="ARBA" id="ARBA00022777"/>
    </source>
</evidence>
<dbReference type="EMBL" id="VJMJ01000010">
    <property type="protein sequence ID" value="KAF0744107.1"/>
    <property type="molecule type" value="Genomic_DNA"/>
</dbReference>
<evidence type="ECO:0000259" key="4">
    <source>
        <dbReference type="Pfam" id="PF00370"/>
    </source>
</evidence>
<dbReference type="GO" id="GO:0050277">
    <property type="term" value="F:sedoheptulokinase activity"/>
    <property type="evidence" value="ECO:0007669"/>
    <property type="project" value="TreeGrafter"/>
</dbReference>
<comment type="similarity">
    <text evidence="1">Belongs to the FGGY kinase family.</text>
</comment>
<proteinExistence type="inferred from homology"/>
<feature type="domain" description="Carbohydrate kinase FGGY N-terminal" evidence="4">
    <location>
        <begin position="6"/>
        <end position="93"/>
    </location>
</feature>
<dbReference type="GO" id="GO:0006071">
    <property type="term" value="P:glycerol metabolic process"/>
    <property type="evidence" value="ECO:0007669"/>
    <property type="project" value="TreeGrafter"/>
</dbReference>
<dbReference type="Pfam" id="PF00370">
    <property type="entry name" value="FGGY_N"/>
    <property type="match status" value="2"/>
</dbReference>
<evidence type="ECO:0000256" key="2">
    <source>
        <dbReference type="ARBA" id="ARBA00022679"/>
    </source>
</evidence>
<dbReference type="VEuPathDB" id="FungiDB:AeMF1_015043"/>
<gene>
    <name evidence="5" type="ORF">Ae201684_001252</name>
</gene>
<feature type="domain" description="Carbohydrate kinase FGGY N-terminal" evidence="4">
    <location>
        <begin position="148"/>
        <end position="270"/>
    </location>
</feature>